<evidence type="ECO:0000313" key="2">
    <source>
        <dbReference type="EMBL" id="CAK0800485.1"/>
    </source>
</evidence>
<keyword evidence="3" id="KW-1185">Reference proteome</keyword>
<evidence type="ECO:0000256" key="1">
    <source>
        <dbReference type="SAM" id="MobiDB-lite"/>
    </source>
</evidence>
<organism evidence="2 3">
    <name type="scientific">Prorocentrum cordatum</name>
    <dbReference type="NCBI Taxonomy" id="2364126"/>
    <lineage>
        <taxon>Eukaryota</taxon>
        <taxon>Sar</taxon>
        <taxon>Alveolata</taxon>
        <taxon>Dinophyceae</taxon>
        <taxon>Prorocentrales</taxon>
        <taxon>Prorocentraceae</taxon>
        <taxon>Prorocentrum</taxon>
    </lineage>
</organism>
<dbReference type="Proteomes" id="UP001189429">
    <property type="component" value="Unassembled WGS sequence"/>
</dbReference>
<accession>A0ABN9Q717</accession>
<feature type="compositionally biased region" description="Pro residues" evidence="1">
    <location>
        <begin position="208"/>
        <end position="226"/>
    </location>
</feature>
<sequence>MGRRGARAHASRREWETPPQAPLVLGRAPLLTHTHALLQIRWTALSLAQRYFPPVQSRKLHALLGAPRDAARGAPETPRPRPPLALASLALFPRGSGWLVPCRPRESASPAVHPPRLRECPLIANPQTPALVPQTLSFRPASCAGLPRVHAHTAQACARAPLVTASPPSTFYPGGKSVAQARSGRATWRRAEPLPSAGSSPTVGAVPSLPPPPQGRILSPPLPPPSLRLEPTPSAAPARLRPRRGGPHPSRHPRAHGAVGALGDRRGGGGTSGAACARRPANTRRRQQLLPKHNCRRSAQIPWICAGPPGGAPGALRAPGRVVQRRFRKFARTPETCMCLPCFPLAAPAVCEGVRDEPPPPDLRQPATLPAFGGAPRRRSEG</sequence>
<feature type="compositionally biased region" description="Basic residues" evidence="1">
    <location>
        <begin position="240"/>
        <end position="255"/>
    </location>
</feature>
<proteinExistence type="predicted"/>
<protein>
    <submittedName>
        <fullName evidence="2">Uncharacterized protein</fullName>
    </submittedName>
</protein>
<feature type="compositionally biased region" description="Low complexity" evidence="1">
    <location>
        <begin position="227"/>
        <end position="239"/>
    </location>
</feature>
<gene>
    <name evidence="2" type="ORF">PCOR1329_LOCUS8630</name>
</gene>
<dbReference type="EMBL" id="CAUYUJ010002371">
    <property type="protein sequence ID" value="CAK0800485.1"/>
    <property type="molecule type" value="Genomic_DNA"/>
</dbReference>
<evidence type="ECO:0000313" key="3">
    <source>
        <dbReference type="Proteomes" id="UP001189429"/>
    </source>
</evidence>
<name>A0ABN9Q717_9DINO</name>
<reference evidence="2" key="1">
    <citation type="submission" date="2023-10" db="EMBL/GenBank/DDBJ databases">
        <authorList>
            <person name="Chen Y."/>
            <person name="Shah S."/>
            <person name="Dougan E. K."/>
            <person name="Thang M."/>
            <person name="Chan C."/>
        </authorList>
    </citation>
    <scope>NUCLEOTIDE SEQUENCE [LARGE SCALE GENOMIC DNA]</scope>
</reference>
<feature type="region of interest" description="Disordered" evidence="1">
    <location>
        <begin position="170"/>
        <end position="288"/>
    </location>
</feature>
<comment type="caution">
    <text evidence="2">The sequence shown here is derived from an EMBL/GenBank/DDBJ whole genome shotgun (WGS) entry which is preliminary data.</text>
</comment>
<feature type="region of interest" description="Disordered" evidence="1">
    <location>
        <begin position="354"/>
        <end position="382"/>
    </location>
</feature>